<dbReference type="Proteomes" id="UP000006727">
    <property type="component" value="Chromosome 14"/>
</dbReference>
<evidence type="ECO:0000313" key="3">
    <source>
        <dbReference type="EnsemblPlants" id="PAC:32963095.CDS.1"/>
    </source>
</evidence>
<gene>
    <name evidence="2" type="ORF">PHYPA_018259</name>
</gene>
<accession>A0A2K1JHT1</accession>
<dbReference type="EMBL" id="ABEU02000014">
    <property type="protein sequence ID" value="PNR40856.1"/>
    <property type="molecule type" value="Genomic_DNA"/>
</dbReference>
<sequence>MMNPLEYDAPQASRPSSGHLPLTPSGSLYSHLFGSGNGLQGIQGSSPQSGGTAGMSISGISDFTPRANRMERGSVTAGLSSTSSSRMTSNSSSRNINGGGNMSSMSLLFYAQQQQ</sequence>
<dbReference type="EnsemblPlants" id="Pp3c14_9530V3.1">
    <property type="protein sequence ID" value="PAC:32963095.CDS.1"/>
    <property type="gene ID" value="Pp3c14_9530"/>
</dbReference>
<evidence type="ECO:0000313" key="2">
    <source>
        <dbReference type="EMBL" id="PNR40856.1"/>
    </source>
</evidence>
<evidence type="ECO:0000313" key="4">
    <source>
        <dbReference type="Proteomes" id="UP000006727"/>
    </source>
</evidence>
<reference evidence="2 4" key="2">
    <citation type="journal article" date="2018" name="Plant J.">
        <title>The Physcomitrella patens chromosome-scale assembly reveals moss genome structure and evolution.</title>
        <authorList>
            <person name="Lang D."/>
            <person name="Ullrich K.K."/>
            <person name="Murat F."/>
            <person name="Fuchs J."/>
            <person name="Jenkins J."/>
            <person name="Haas F.B."/>
            <person name="Piednoel M."/>
            <person name="Gundlach H."/>
            <person name="Van Bel M."/>
            <person name="Meyberg R."/>
            <person name="Vives C."/>
            <person name="Morata J."/>
            <person name="Symeonidi A."/>
            <person name="Hiss M."/>
            <person name="Muchero W."/>
            <person name="Kamisugi Y."/>
            <person name="Saleh O."/>
            <person name="Blanc G."/>
            <person name="Decker E.L."/>
            <person name="van Gessel N."/>
            <person name="Grimwood J."/>
            <person name="Hayes R.D."/>
            <person name="Graham S.W."/>
            <person name="Gunter L.E."/>
            <person name="McDaniel S.F."/>
            <person name="Hoernstein S.N.W."/>
            <person name="Larsson A."/>
            <person name="Li F.W."/>
            <person name="Perroud P.F."/>
            <person name="Phillips J."/>
            <person name="Ranjan P."/>
            <person name="Rokshar D.S."/>
            <person name="Rothfels C.J."/>
            <person name="Schneider L."/>
            <person name="Shu S."/>
            <person name="Stevenson D.W."/>
            <person name="Thummler F."/>
            <person name="Tillich M."/>
            <person name="Villarreal Aguilar J.C."/>
            <person name="Widiez T."/>
            <person name="Wong G.K."/>
            <person name="Wymore A."/>
            <person name="Zhang Y."/>
            <person name="Zimmer A.D."/>
            <person name="Quatrano R.S."/>
            <person name="Mayer K.F.X."/>
            <person name="Goodstein D."/>
            <person name="Casacuberta J.M."/>
            <person name="Vandepoele K."/>
            <person name="Reski R."/>
            <person name="Cuming A.C."/>
            <person name="Tuskan G.A."/>
            <person name="Maumus F."/>
            <person name="Salse J."/>
            <person name="Schmutz J."/>
            <person name="Rensing S.A."/>
        </authorList>
    </citation>
    <scope>NUCLEOTIDE SEQUENCE [LARGE SCALE GENOMIC DNA]</scope>
    <source>
        <strain evidence="3 4">cv. Gransden 2004</strain>
    </source>
</reference>
<dbReference type="Gramene" id="Pp3c14_9530V3.1">
    <property type="protein sequence ID" value="PAC:32963095.CDS.1"/>
    <property type="gene ID" value="Pp3c14_9530"/>
</dbReference>
<name>A0A2K1JHT1_PHYPA</name>
<organism evidence="2">
    <name type="scientific">Physcomitrium patens</name>
    <name type="common">Spreading-leaved earth moss</name>
    <name type="synonym">Physcomitrella patens</name>
    <dbReference type="NCBI Taxonomy" id="3218"/>
    <lineage>
        <taxon>Eukaryota</taxon>
        <taxon>Viridiplantae</taxon>
        <taxon>Streptophyta</taxon>
        <taxon>Embryophyta</taxon>
        <taxon>Bryophyta</taxon>
        <taxon>Bryophytina</taxon>
        <taxon>Bryopsida</taxon>
        <taxon>Funariidae</taxon>
        <taxon>Funariales</taxon>
        <taxon>Funariaceae</taxon>
        <taxon>Physcomitrium</taxon>
    </lineage>
</organism>
<feature type="compositionally biased region" description="Low complexity" evidence="1">
    <location>
        <begin position="80"/>
        <end position="106"/>
    </location>
</feature>
<dbReference type="AlphaFoldDB" id="A0A2K1JHT1"/>
<proteinExistence type="predicted"/>
<feature type="region of interest" description="Disordered" evidence="1">
    <location>
        <begin position="1"/>
        <end position="115"/>
    </location>
</feature>
<keyword evidence="4" id="KW-1185">Reference proteome</keyword>
<reference evidence="2 4" key="1">
    <citation type="journal article" date="2008" name="Science">
        <title>The Physcomitrella genome reveals evolutionary insights into the conquest of land by plants.</title>
        <authorList>
            <person name="Rensing S."/>
            <person name="Lang D."/>
            <person name="Zimmer A."/>
            <person name="Terry A."/>
            <person name="Salamov A."/>
            <person name="Shapiro H."/>
            <person name="Nishiyama T."/>
            <person name="Perroud P.-F."/>
            <person name="Lindquist E."/>
            <person name="Kamisugi Y."/>
            <person name="Tanahashi T."/>
            <person name="Sakakibara K."/>
            <person name="Fujita T."/>
            <person name="Oishi K."/>
            <person name="Shin-I T."/>
            <person name="Kuroki Y."/>
            <person name="Toyoda A."/>
            <person name="Suzuki Y."/>
            <person name="Hashimoto A."/>
            <person name="Yamaguchi K."/>
            <person name="Sugano A."/>
            <person name="Kohara Y."/>
            <person name="Fujiyama A."/>
            <person name="Anterola A."/>
            <person name="Aoki S."/>
            <person name="Ashton N."/>
            <person name="Barbazuk W.B."/>
            <person name="Barker E."/>
            <person name="Bennetzen J."/>
            <person name="Bezanilla M."/>
            <person name="Blankenship R."/>
            <person name="Cho S.H."/>
            <person name="Dutcher S."/>
            <person name="Estelle M."/>
            <person name="Fawcett J.A."/>
            <person name="Gundlach H."/>
            <person name="Hanada K."/>
            <person name="Heyl A."/>
            <person name="Hicks K.A."/>
            <person name="Hugh J."/>
            <person name="Lohr M."/>
            <person name="Mayer K."/>
            <person name="Melkozernov A."/>
            <person name="Murata T."/>
            <person name="Nelson D."/>
            <person name="Pils B."/>
            <person name="Prigge M."/>
            <person name="Reiss B."/>
            <person name="Renner T."/>
            <person name="Rombauts S."/>
            <person name="Rushton P."/>
            <person name="Sanderfoot A."/>
            <person name="Schween G."/>
            <person name="Shiu S.-H."/>
            <person name="Stueber K."/>
            <person name="Theodoulou F.L."/>
            <person name="Tu H."/>
            <person name="Van de Peer Y."/>
            <person name="Verrier P.J."/>
            <person name="Waters E."/>
            <person name="Wood A."/>
            <person name="Yang L."/>
            <person name="Cove D."/>
            <person name="Cuming A."/>
            <person name="Hasebe M."/>
            <person name="Lucas S."/>
            <person name="Mishler D.B."/>
            <person name="Reski R."/>
            <person name="Grigoriev I."/>
            <person name="Quatrano R.S."/>
            <person name="Boore J.L."/>
        </authorList>
    </citation>
    <scope>NUCLEOTIDE SEQUENCE [LARGE SCALE GENOMIC DNA]</scope>
    <source>
        <strain evidence="3 4">cv. Gransden 2004</strain>
    </source>
</reference>
<evidence type="ECO:0000256" key="1">
    <source>
        <dbReference type="SAM" id="MobiDB-lite"/>
    </source>
</evidence>
<reference evidence="3" key="3">
    <citation type="submission" date="2020-12" db="UniProtKB">
        <authorList>
            <consortium name="EnsemblPlants"/>
        </authorList>
    </citation>
    <scope>IDENTIFICATION</scope>
</reference>
<protein>
    <submittedName>
        <fullName evidence="2 3">Uncharacterized protein</fullName>
    </submittedName>
</protein>
<dbReference type="InParanoid" id="A0A2K1JHT1"/>